<evidence type="ECO:0000256" key="1">
    <source>
        <dbReference type="SAM" id="SignalP"/>
    </source>
</evidence>
<keyword evidence="3" id="KW-1185">Reference proteome</keyword>
<organism evidence="2 3">
    <name type="scientific">Roseibium alexandrii</name>
    <dbReference type="NCBI Taxonomy" id="388408"/>
    <lineage>
        <taxon>Bacteria</taxon>
        <taxon>Pseudomonadati</taxon>
        <taxon>Pseudomonadota</taxon>
        <taxon>Alphaproteobacteria</taxon>
        <taxon>Hyphomicrobiales</taxon>
        <taxon>Stappiaceae</taxon>
        <taxon>Roseibium</taxon>
    </lineage>
</organism>
<feature type="chain" id="PRO_5005808970" description="KTSC domain-containing protein" evidence="1">
    <location>
        <begin position="22"/>
        <end position="156"/>
    </location>
</feature>
<evidence type="ECO:0000313" key="3">
    <source>
        <dbReference type="Proteomes" id="UP000053235"/>
    </source>
</evidence>
<dbReference type="RefSeq" id="WP_040450479.1">
    <property type="nucleotide sequence ID" value="NZ_CXWD01000001.1"/>
</dbReference>
<dbReference type="STRING" id="388408.LAX5112_00237"/>
<name>A0A0M6ZNB7_9HYPH</name>
<reference evidence="3" key="1">
    <citation type="submission" date="2015-07" db="EMBL/GenBank/DDBJ databases">
        <authorList>
            <person name="Rodrigo-Torres Lidia"/>
            <person name="Arahal R.David."/>
        </authorList>
    </citation>
    <scope>NUCLEOTIDE SEQUENCE [LARGE SCALE GENOMIC DNA]</scope>
    <source>
        <strain evidence="3">CECT 5112</strain>
    </source>
</reference>
<dbReference type="EMBL" id="CXWD01000001">
    <property type="protein sequence ID" value="CTQ64265.1"/>
    <property type="molecule type" value="Genomic_DNA"/>
</dbReference>
<evidence type="ECO:0000313" key="2">
    <source>
        <dbReference type="EMBL" id="CTQ64265.1"/>
    </source>
</evidence>
<protein>
    <recommendedName>
        <fullName evidence="4">KTSC domain-containing protein</fullName>
    </recommendedName>
</protein>
<keyword evidence="1" id="KW-0732">Signal</keyword>
<proteinExistence type="predicted"/>
<dbReference type="AlphaFoldDB" id="A0A0M6ZNB7"/>
<feature type="signal peptide" evidence="1">
    <location>
        <begin position="1"/>
        <end position="21"/>
    </location>
</feature>
<gene>
    <name evidence="2" type="ORF">LAX5112_00237</name>
</gene>
<dbReference type="Proteomes" id="UP000053235">
    <property type="component" value="Unassembled WGS sequence"/>
</dbReference>
<evidence type="ECO:0008006" key="4">
    <source>
        <dbReference type="Google" id="ProtNLM"/>
    </source>
</evidence>
<accession>A0A0M6ZNB7</accession>
<sequence length="156" mass="17804">MTIRNALLAAITLLVPVSAQASGIPQPGDFYFISRDQQGTFVGSHKLYLEYSSGLKQVSYCNRDYYVRSHSVAWTQFETELGRTVQIEYNFGRGWRPICERPQDQVALADLGIDMQPREFLQQSQNDDKPVSRLSAISGIFNKSKAESRYKSYHTR</sequence>